<gene>
    <name evidence="3" type="primary">LOC104597762</name>
</gene>
<keyword evidence="2" id="KW-1185">Reference proteome</keyword>
<dbReference type="PANTHER" id="PTHR48059:SF19">
    <property type="entry name" value="RECEPTOR-LIKE PROTEIN KINASE 5"/>
    <property type="match status" value="1"/>
</dbReference>
<dbReference type="AlphaFoldDB" id="A0A1U7ZZI0"/>
<evidence type="ECO:0000256" key="1">
    <source>
        <dbReference type="ARBA" id="ARBA00004196"/>
    </source>
</evidence>
<dbReference type="InterPro" id="IPR032675">
    <property type="entry name" value="LRR_dom_sf"/>
</dbReference>
<dbReference type="InterPro" id="IPR001611">
    <property type="entry name" value="Leu-rich_rpt"/>
</dbReference>
<dbReference type="Proteomes" id="UP000189703">
    <property type="component" value="Unplaced"/>
</dbReference>
<dbReference type="PROSITE" id="PS51450">
    <property type="entry name" value="LRR"/>
    <property type="match status" value="1"/>
</dbReference>
<protein>
    <submittedName>
        <fullName evidence="3">Polygalacturonase inhibitor-like</fullName>
    </submittedName>
</protein>
<dbReference type="PANTHER" id="PTHR48059">
    <property type="entry name" value="POLYGALACTURONASE INHIBITOR 1"/>
    <property type="match status" value="1"/>
</dbReference>
<dbReference type="Gene3D" id="3.80.10.10">
    <property type="entry name" value="Ribonuclease Inhibitor"/>
    <property type="match status" value="1"/>
</dbReference>
<comment type="subcellular location">
    <subcellularLocation>
        <location evidence="1">Cell envelope</location>
    </subcellularLocation>
</comment>
<proteinExistence type="predicted"/>
<dbReference type="SUPFAM" id="SSF52058">
    <property type="entry name" value="L domain-like"/>
    <property type="match status" value="1"/>
</dbReference>
<sequence length="126" mass="14138">MLSGKIPKSFGHLNCEELYLSSNKLTGDASILLRENATMTSMILSWNRLDYDLSKIKFAKNLAFLDLSHNRIRRSIPKQITELDNLQLGYNLLCGMIPFGGKVQQLGARSFVHNLCLRGAPLPDCN</sequence>
<evidence type="ECO:0000313" key="3">
    <source>
        <dbReference type="RefSeq" id="XP_010257789.1"/>
    </source>
</evidence>
<dbReference type="RefSeq" id="XP_010257789.1">
    <property type="nucleotide sequence ID" value="XM_010259487.1"/>
</dbReference>
<name>A0A1U7ZZI0_NELNU</name>
<dbReference type="OrthoDB" id="676979at2759"/>
<dbReference type="InterPro" id="IPR051848">
    <property type="entry name" value="PGIP"/>
</dbReference>
<accession>A0A1U7ZZI0</accession>
<evidence type="ECO:0000313" key="2">
    <source>
        <dbReference type="Proteomes" id="UP000189703"/>
    </source>
</evidence>
<reference evidence="3" key="1">
    <citation type="submission" date="2025-08" db="UniProtKB">
        <authorList>
            <consortium name="RefSeq"/>
        </authorList>
    </citation>
    <scope>IDENTIFICATION</scope>
</reference>
<dbReference type="Pfam" id="PF00560">
    <property type="entry name" value="LRR_1"/>
    <property type="match status" value="1"/>
</dbReference>
<organism evidence="2 3">
    <name type="scientific">Nelumbo nucifera</name>
    <name type="common">Sacred lotus</name>
    <dbReference type="NCBI Taxonomy" id="4432"/>
    <lineage>
        <taxon>Eukaryota</taxon>
        <taxon>Viridiplantae</taxon>
        <taxon>Streptophyta</taxon>
        <taxon>Embryophyta</taxon>
        <taxon>Tracheophyta</taxon>
        <taxon>Spermatophyta</taxon>
        <taxon>Magnoliopsida</taxon>
        <taxon>Proteales</taxon>
        <taxon>Nelumbonaceae</taxon>
        <taxon>Nelumbo</taxon>
    </lineage>
</organism>
<dbReference type="OMA" id="GAVNFTH"/>
<dbReference type="KEGG" id="nnu:104597762"/>
<dbReference type="GeneID" id="104597762"/>